<comment type="caution">
    <text evidence="2">The sequence shown here is derived from an EMBL/GenBank/DDBJ whole genome shotgun (WGS) entry which is preliminary data.</text>
</comment>
<protein>
    <submittedName>
        <fullName evidence="2">UDP-glycosyltransferase 91C1-like</fullName>
    </submittedName>
</protein>
<organism evidence="2 3">
    <name type="scientific">Iris pallida</name>
    <name type="common">Sweet iris</name>
    <dbReference type="NCBI Taxonomy" id="29817"/>
    <lineage>
        <taxon>Eukaryota</taxon>
        <taxon>Viridiplantae</taxon>
        <taxon>Streptophyta</taxon>
        <taxon>Embryophyta</taxon>
        <taxon>Tracheophyta</taxon>
        <taxon>Spermatophyta</taxon>
        <taxon>Magnoliopsida</taxon>
        <taxon>Liliopsida</taxon>
        <taxon>Asparagales</taxon>
        <taxon>Iridaceae</taxon>
        <taxon>Iridoideae</taxon>
        <taxon>Irideae</taxon>
        <taxon>Iris</taxon>
    </lineage>
</organism>
<proteinExistence type="predicted"/>
<gene>
    <name evidence="2" type="ORF">M6B38_375165</name>
</gene>
<keyword evidence="3" id="KW-1185">Reference proteome</keyword>
<evidence type="ECO:0000313" key="3">
    <source>
        <dbReference type="Proteomes" id="UP001140949"/>
    </source>
</evidence>
<reference evidence="2" key="2">
    <citation type="submission" date="2023-04" db="EMBL/GenBank/DDBJ databases">
        <authorList>
            <person name="Bruccoleri R.E."/>
            <person name="Oakeley E.J."/>
            <person name="Faust A.-M."/>
            <person name="Dessus-Babus S."/>
            <person name="Altorfer M."/>
            <person name="Burckhardt D."/>
            <person name="Oertli M."/>
            <person name="Naumann U."/>
            <person name="Petersen F."/>
            <person name="Wong J."/>
        </authorList>
    </citation>
    <scope>NUCLEOTIDE SEQUENCE</scope>
    <source>
        <strain evidence="2">GSM-AAB239-AS_SAM_17_03QT</strain>
        <tissue evidence="2">Leaf</tissue>
    </source>
</reference>
<dbReference type="EMBL" id="JANAVB010021475">
    <property type="protein sequence ID" value="KAJ6825867.1"/>
    <property type="molecule type" value="Genomic_DNA"/>
</dbReference>
<accession>A0AAX6GBU5</accession>
<reference evidence="2" key="1">
    <citation type="journal article" date="2023" name="GigaByte">
        <title>Genome assembly of the bearded iris, Iris pallida Lam.</title>
        <authorList>
            <person name="Bruccoleri R.E."/>
            <person name="Oakeley E.J."/>
            <person name="Faust A.M.E."/>
            <person name="Altorfer M."/>
            <person name="Dessus-Babus S."/>
            <person name="Burckhardt D."/>
            <person name="Oertli M."/>
            <person name="Naumann U."/>
            <person name="Petersen F."/>
            <person name="Wong J."/>
        </authorList>
    </citation>
    <scope>NUCLEOTIDE SEQUENCE</scope>
    <source>
        <strain evidence="2">GSM-AAB239-AS_SAM_17_03QT</strain>
    </source>
</reference>
<evidence type="ECO:0000256" key="1">
    <source>
        <dbReference type="SAM" id="MobiDB-lite"/>
    </source>
</evidence>
<feature type="region of interest" description="Disordered" evidence="1">
    <location>
        <begin position="1"/>
        <end position="75"/>
    </location>
</feature>
<dbReference type="Proteomes" id="UP001140949">
    <property type="component" value="Unassembled WGS sequence"/>
</dbReference>
<sequence length="127" mass="13732">MPGWGPTGESLESPCGRRVHDALRVELGDGGPTARTGPDPPTDDYRSGTDRSTSRGQRGQQGGARNDEDGTFDGIGISETLRLVMVEEGGEGYRARSRELKSVIGNKEVQDSYVTKFVEHLKSNRPA</sequence>
<feature type="compositionally biased region" description="Basic and acidic residues" evidence="1">
    <location>
        <begin position="18"/>
        <end position="27"/>
    </location>
</feature>
<feature type="compositionally biased region" description="Basic and acidic residues" evidence="1">
    <location>
        <begin position="43"/>
        <end position="53"/>
    </location>
</feature>
<evidence type="ECO:0000313" key="2">
    <source>
        <dbReference type="EMBL" id="KAJ6825867.1"/>
    </source>
</evidence>
<dbReference type="AlphaFoldDB" id="A0AAX6GBU5"/>
<name>A0AAX6GBU5_IRIPA</name>